<keyword evidence="4" id="KW-1185">Reference proteome</keyword>
<evidence type="ECO:0000313" key="3">
    <source>
        <dbReference type="EMBL" id="KAK5166056.1"/>
    </source>
</evidence>
<sequence>MDRKYGDLGDPGRAPEVAPSYSPIPVFRESEGLQPVTDHAGGKEVAYYDTNNTDVSPSFSGARRPWYRRKRWILGILIGVVVVIAVAVGAGVAGGNDDEGGSQTQKQSPKEAQDTSSPTPTTTVGPSSSTASAAVAPATSGLASYSCSNGTYMYSAQLAGLAYIQDCNTVYYYNNEDIYAGGLTEGLYTSTKYSFEACVDSCDDWNNENSDAEKPCMALSYYANLTNVFTQHEEWQGNCILKSGVGGVTSDDTITTEMDWVHTARFV</sequence>
<comment type="caution">
    <text evidence="3">The sequence shown here is derived from an EMBL/GenBank/DDBJ whole genome shotgun (WGS) entry which is preliminary data.</text>
</comment>
<proteinExistence type="predicted"/>
<feature type="region of interest" description="Disordered" evidence="1">
    <location>
        <begin position="94"/>
        <end position="131"/>
    </location>
</feature>
<keyword evidence="2" id="KW-1133">Transmembrane helix</keyword>
<feature type="compositionally biased region" description="Low complexity" evidence="1">
    <location>
        <begin position="115"/>
        <end position="131"/>
    </location>
</feature>
<feature type="transmembrane region" description="Helical" evidence="2">
    <location>
        <begin position="72"/>
        <end position="93"/>
    </location>
</feature>
<protein>
    <submittedName>
        <fullName evidence="3">Uncharacterized protein</fullName>
    </submittedName>
</protein>
<accession>A0AAV9P109</accession>
<evidence type="ECO:0000256" key="1">
    <source>
        <dbReference type="SAM" id="MobiDB-lite"/>
    </source>
</evidence>
<evidence type="ECO:0000313" key="4">
    <source>
        <dbReference type="Proteomes" id="UP001337655"/>
    </source>
</evidence>
<name>A0AAV9P109_9PEZI</name>
<keyword evidence="2" id="KW-0812">Transmembrane</keyword>
<evidence type="ECO:0000256" key="2">
    <source>
        <dbReference type="SAM" id="Phobius"/>
    </source>
</evidence>
<dbReference type="EMBL" id="JAVRRT010000014">
    <property type="protein sequence ID" value="KAK5166056.1"/>
    <property type="molecule type" value="Genomic_DNA"/>
</dbReference>
<feature type="region of interest" description="Disordered" evidence="1">
    <location>
        <begin position="1"/>
        <end position="23"/>
    </location>
</feature>
<dbReference type="RefSeq" id="XP_064656009.1">
    <property type="nucleotide sequence ID" value="XM_064805549.1"/>
</dbReference>
<dbReference type="Proteomes" id="UP001337655">
    <property type="component" value="Unassembled WGS sequence"/>
</dbReference>
<keyword evidence="2" id="KW-0472">Membrane</keyword>
<dbReference type="GeneID" id="89929650"/>
<reference evidence="3 4" key="1">
    <citation type="submission" date="2023-08" db="EMBL/GenBank/DDBJ databases">
        <title>Black Yeasts Isolated from many extreme environments.</title>
        <authorList>
            <person name="Coleine C."/>
            <person name="Stajich J.E."/>
            <person name="Selbmann L."/>
        </authorList>
    </citation>
    <scope>NUCLEOTIDE SEQUENCE [LARGE SCALE GENOMIC DNA]</scope>
    <source>
        <strain evidence="3 4">CCFEE 5935</strain>
    </source>
</reference>
<dbReference type="AlphaFoldDB" id="A0AAV9P109"/>
<gene>
    <name evidence="3" type="ORF">LTR77_008317</name>
</gene>
<organism evidence="3 4">
    <name type="scientific">Saxophila tyrrhenica</name>
    <dbReference type="NCBI Taxonomy" id="1690608"/>
    <lineage>
        <taxon>Eukaryota</taxon>
        <taxon>Fungi</taxon>
        <taxon>Dikarya</taxon>
        <taxon>Ascomycota</taxon>
        <taxon>Pezizomycotina</taxon>
        <taxon>Dothideomycetes</taxon>
        <taxon>Dothideomycetidae</taxon>
        <taxon>Mycosphaerellales</taxon>
        <taxon>Extremaceae</taxon>
        <taxon>Saxophila</taxon>
    </lineage>
</organism>